<keyword evidence="7" id="KW-0698">rRNA processing</keyword>
<comment type="function">
    <text evidence="6">Mitochondrial transcription factor that confers selective promoter recognition on the core subunit of the yeast mitochondrial RNA polymerase. Interacts with DNA in a non-specific manner.</text>
</comment>
<sequence length="442" mass="49951">MASARPNVFMFSTLIRVQRLSPCSPCISRKIQIRPASSTSSPSPKTRGRPRKTAVEEDSTEIASGSSPGKRGRPRKVALEDFAEPAAGKSSAPPKKRSRPEKVTLEDFAKPRAVKKPGNRFTPHPNSPEDKTELPPREDWRQIFSWVPIHDRVSISNPAASEAVANCFVPKGEKDRVIVEAFPGPGQLTRSLLALPKERIKKLIVLEGEPKYLDYLRPLADLDPRVTIIPYAASEWDTFDKVEEQGLLNDIETLGWNEGVHPQLQFISHLPITGLGEQLIAQFLRLIPNRNWLFKYGRVKMNLLLSEYVWQLKEIPRCALFNELQPYADHFHPMPIRKPNEQTIINNRRIGVPFQAVALTPLEEQVIDPAKLDIWDYCVRRLFVRRATALDQCIEDLGPGAKSLLPKLNSKINTEAQWPFAPTDLGINDAMLDSYKGRNTQR</sequence>
<reference evidence="9" key="1">
    <citation type="journal article" date="2019" name="Environ. Microbiol.">
        <title>Fungal ecological strategies reflected in gene transcription - a case study of two litter decomposers.</title>
        <authorList>
            <person name="Barbi F."/>
            <person name="Kohler A."/>
            <person name="Barry K."/>
            <person name="Baskaran P."/>
            <person name="Daum C."/>
            <person name="Fauchery L."/>
            <person name="Ihrmark K."/>
            <person name="Kuo A."/>
            <person name="LaButti K."/>
            <person name="Lipzen A."/>
            <person name="Morin E."/>
            <person name="Grigoriev I.V."/>
            <person name="Henrissat B."/>
            <person name="Lindahl B."/>
            <person name="Martin F."/>
        </authorList>
    </citation>
    <scope>NUCLEOTIDE SEQUENCE</scope>
    <source>
        <strain evidence="9">JB14</strain>
    </source>
</reference>
<dbReference type="GO" id="GO:0006391">
    <property type="term" value="P:transcription initiation at mitochondrial promoter"/>
    <property type="evidence" value="ECO:0007669"/>
    <property type="project" value="TreeGrafter"/>
</dbReference>
<evidence type="ECO:0000256" key="7">
    <source>
        <dbReference type="RuleBase" id="RU362106"/>
    </source>
</evidence>
<evidence type="ECO:0000313" key="9">
    <source>
        <dbReference type="EMBL" id="KAE9411565.1"/>
    </source>
</evidence>
<evidence type="ECO:0000256" key="3">
    <source>
        <dbReference type="ARBA" id="ARBA00022679"/>
    </source>
</evidence>
<dbReference type="InterPro" id="IPR023165">
    <property type="entry name" value="rRNA_Ade_diMease-like_C"/>
</dbReference>
<keyword evidence="5" id="KW-0694">RNA-binding</keyword>
<dbReference type="InterPro" id="IPR029063">
    <property type="entry name" value="SAM-dependent_MTases_sf"/>
</dbReference>
<dbReference type="EC" id="2.1.1.-" evidence="7"/>
<name>A0A6A4IVG9_9AGAR</name>
<keyword evidence="10" id="KW-1185">Reference proteome</keyword>
<dbReference type="SUPFAM" id="SSF53335">
    <property type="entry name" value="S-adenosyl-L-methionine-dependent methyltransferases"/>
    <property type="match status" value="1"/>
</dbReference>
<evidence type="ECO:0000313" key="10">
    <source>
        <dbReference type="Proteomes" id="UP000799118"/>
    </source>
</evidence>
<dbReference type="EMBL" id="ML769383">
    <property type="protein sequence ID" value="KAE9411565.1"/>
    <property type="molecule type" value="Genomic_DNA"/>
</dbReference>
<gene>
    <name evidence="9" type="ORF">BT96DRAFT_983293</name>
</gene>
<dbReference type="OrthoDB" id="16079at2759"/>
<evidence type="ECO:0000256" key="6">
    <source>
        <dbReference type="ARBA" id="ARBA00024915"/>
    </source>
</evidence>
<dbReference type="AlphaFoldDB" id="A0A6A4IVG9"/>
<keyword evidence="3 7" id="KW-0808">Transferase</keyword>
<keyword evidence="4 7" id="KW-0949">S-adenosyl-L-methionine</keyword>
<dbReference type="InterPro" id="IPR001737">
    <property type="entry name" value="KsgA/Erm"/>
</dbReference>
<dbReference type="Proteomes" id="UP000799118">
    <property type="component" value="Unassembled WGS sequence"/>
</dbReference>
<evidence type="ECO:0000256" key="5">
    <source>
        <dbReference type="ARBA" id="ARBA00022884"/>
    </source>
</evidence>
<feature type="region of interest" description="Disordered" evidence="8">
    <location>
        <begin position="32"/>
        <end position="137"/>
    </location>
</feature>
<evidence type="ECO:0000256" key="2">
    <source>
        <dbReference type="ARBA" id="ARBA00022603"/>
    </source>
</evidence>
<dbReference type="GO" id="GO:0005759">
    <property type="term" value="C:mitochondrial matrix"/>
    <property type="evidence" value="ECO:0007669"/>
    <property type="project" value="TreeGrafter"/>
</dbReference>
<dbReference type="Gene3D" id="1.10.8.100">
    <property type="entry name" value="Ribosomal RNA adenine dimethylase-like, domain 2"/>
    <property type="match status" value="1"/>
</dbReference>
<keyword evidence="2 7" id="KW-0489">Methyltransferase</keyword>
<dbReference type="Pfam" id="PF02178">
    <property type="entry name" value="AT_hook"/>
    <property type="match status" value="2"/>
</dbReference>
<proteinExistence type="inferred from homology"/>
<comment type="subcellular location">
    <subcellularLocation>
        <location evidence="1">Mitochondrion</location>
    </subcellularLocation>
</comment>
<evidence type="ECO:0000256" key="8">
    <source>
        <dbReference type="SAM" id="MobiDB-lite"/>
    </source>
</evidence>
<dbReference type="GO" id="GO:0003677">
    <property type="term" value="F:DNA binding"/>
    <property type="evidence" value="ECO:0007669"/>
    <property type="project" value="InterPro"/>
</dbReference>
<dbReference type="PANTHER" id="PTHR11727">
    <property type="entry name" value="DIMETHYLADENOSINE TRANSFERASE"/>
    <property type="match status" value="1"/>
</dbReference>
<comment type="similarity">
    <text evidence="7">Belongs to the class I-like SAM-binding methyltransferase superfamily. rRNA adenine N(6)-methyltransferase family.</text>
</comment>
<feature type="compositionally biased region" description="Basic and acidic residues" evidence="8">
    <location>
        <begin position="127"/>
        <end position="137"/>
    </location>
</feature>
<dbReference type="InterPro" id="IPR017956">
    <property type="entry name" value="AT_hook_DNA-bd_motif"/>
</dbReference>
<accession>A0A6A4IVG9</accession>
<dbReference type="Pfam" id="PF00398">
    <property type="entry name" value="RrnaAD"/>
    <property type="match status" value="1"/>
</dbReference>
<evidence type="ECO:0000256" key="1">
    <source>
        <dbReference type="ARBA" id="ARBA00004173"/>
    </source>
</evidence>
<dbReference type="GO" id="GO:0000179">
    <property type="term" value="F:rRNA (adenine-N6,N6-)-dimethyltransferase activity"/>
    <property type="evidence" value="ECO:0007669"/>
    <property type="project" value="TreeGrafter"/>
</dbReference>
<evidence type="ECO:0000256" key="4">
    <source>
        <dbReference type="ARBA" id="ARBA00022691"/>
    </source>
</evidence>
<feature type="compositionally biased region" description="Basic and acidic residues" evidence="8">
    <location>
        <begin position="100"/>
        <end position="110"/>
    </location>
</feature>
<protein>
    <recommendedName>
        <fullName evidence="7">rRNA adenine N(6)-methyltransferase</fullName>
        <ecNumber evidence="7">2.1.1.-</ecNumber>
    </recommendedName>
</protein>
<dbReference type="PANTHER" id="PTHR11727:SF17">
    <property type="entry name" value="DIMETHYLADENOSINE TRANSFERASE 1, MITOCHONDRIAL"/>
    <property type="match status" value="1"/>
</dbReference>
<dbReference type="Gene3D" id="3.40.50.150">
    <property type="entry name" value="Vaccinia Virus protein VP39"/>
    <property type="match status" value="1"/>
</dbReference>
<dbReference type="GO" id="GO:0003723">
    <property type="term" value="F:RNA binding"/>
    <property type="evidence" value="ECO:0007669"/>
    <property type="project" value="UniProtKB-KW"/>
</dbReference>
<dbReference type="SMART" id="SM00384">
    <property type="entry name" value="AT_hook"/>
    <property type="match status" value="3"/>
</dbReference>
<organism evidence="9 10">
    <name type="scientific">Gymnopus androsaceus JB14</name>
    <dbReference type="NCBI Taxonomy" id="1447944"/>
    <lineage>
        <taxon>Eukaryota</taxon>
        <taxon>Fungi</taxon>
        <taxon>Dikarya</taxon>
        <taxon>Basidiomycota</taxon>
        <taxon>Agaricomycotina</taxon>
        <taxon>Agaricomycetes</taxon>
        <taxon>Agaricomycetidae</taxon>
        <taxon>Agaricales</taxon>
        <taxon>Marasmiineae</taxon>
        <taxon>Omphalotaceae</taxon>
        <taxon>Gymnopus</taxon>
    </lineage>
</organism>
<dbReference type="GO" id="GO:0034246">
    <property type="term" value="F:mitochondrial transcription factor activity"/>
    <property type="evidence" value="ECO:0007669"/>
    <property type="project" value="TreeGrafter"/>
</dbReference>